<evidence type="ECO:0000313" key="3">
    <source>
        <dbReference type="WBParaSite" id="TCNE_0000482801-mRNA-1"/>
    </source>
</evidence>
<dbReference type="EMBL" id="UYWY01009325">
    <property type="protein sequence ID" value="VDM32602.1"/>
    <property type="molecule type" value="Genomic_DNA"/>
</dbReference>
<organism evidence="2 3">
    <name type="scientific">Toxocara canis</name>
    <name type="common">Canine roundworm</name>
    <dbReference type="NCBI Taxonomy" id="6265"/>
    <lineage>
        <taxon>Eukaryota</taxon>
        <taxon>Metazoa</taxon>
        <taxon>Ecdysozoa</taxon>
        <taxon>Nematoda</taxon>
        <taxon>Chromadorea</taxon>
        <taxon>Rhabditida</taxon>
        <taxon>Spirurina</taxon>
        <taxon>Ascaridomorpha</taxon>
        <taxon>Ascaridoidea</taxon>
        <taxon>Toxocaridae</taxon>
        <taxon>Toxocara</taxon>
    </lineage>
</organism>
<sequence>MSVPDPDDLMDAHVEEPLEEHEYYINNANEMDDEFGPSNISPLPVASHEENMATEGLPSPQLVNSAPFDLEQLAANYK</sequence>
<dbReference type="AlphaFoldDB" id="A0A183U8K8"/>
<protein>
    <submittedName>
        <fullName evidence="3">Clathrin light chain</fullName>
    </submittedName>
</protein>
<dbReference type="WBParaSite" id="TCNE_0000482801-mRNA-1">
    <property type="protein sequence ID" value="TCNE_0000482801-mRNA-1"/>
    <property type="gene ID" value="TCNE_0000482801"/>
</dbReference>
<proteinExistence type="predicted"/>
<gene>
    <name evidence="1" type="ORF">TCNE_LOCUS4828</name>
</gene>
<evidence type="ECO:0000313" key="2">
    <source>
        <dbReference type="Proteomes" id="UP000050794"/>
    </source>
</evidence>
<evidence type="ECO:0000313" key="1">
    <source>
        <dbReference type="EMBL" id="VDM32602.1"/>
    </source>
</evidence>
<dbReference type="Proteomes" id="UP000050794">
    <property type="component" value="Unassembled WGS sequence"/>
</dbReference>
<reference evidence="1 2" key="2">
    <citation type="submission" date="2018-11" db="EMBL/GenBank/DDBJ databases">
        <authorList>
            <consortium name="Pathogen Informatics"/>
        </authorList>
    </citation>
    <scope>NUCLEOTIDE SEQUENCE [LARGE SCALE GENOMIC DNA]</scope>
</reference>
<keyword evidence="2" id="KW-1185">Reference proteome</keyword>
<reference evidence="3" key="1">
    <citation type="submission" date="2016-06" db="UniProtKB">
        <authorList>
            <consortium name="WormBaseParasite"/>
        </authorList>
    </citation>
    <scope>IDENTIFICATION</scope>
</reference>
<name>A0A183U8K8_TOXCA</name>
<accession>A0A183U8K8</accession>